<sequence>IRIGLGSFGLKLEFLGLFWGHLAGLLHQPEFRLSVPKPSGIPNGAGTKIRPLFVFSPATFPL</sequence>
<evidence type="ECO:0000313" key="2">
    <source>
        <dbReference type="EnsemblPlants" id="cds.evm.model.ctgX38.3"/>
    </source>
</evidence>
<organism evidence="2 3">
    <name type="scientific">Cannabis sativa</name>
    <name type="common">Hemp</name>
    <name type="synonym">Marijuana</name>
    <dbReference type="NCBI Taxonomy" id="3483"/>
    <lineage>
        <taxon>Eukaryota</taxon>
        <taxon>Viridiplantae</taxon>
        <taxon>Streptophyta</taxon>
        <taxon>Embryophyta</taxon>
        <taxon>Tracheophyta</taxon>
        <taxon>Spermatophyta</taxon>
        <taxon>Magnoliopsida</taxon>
        <taxon>eudicotyledons</taxon>
        <taxon>Gunneridae</taxon>
        <taxon>Pentapetalae</taxon>
        <taxon>rosids</taxon>
        <taxon>fabids</taxon>
        <taxon>Rosales</taxon>
        <taxon>Cannabaceae</taxon>
        <taxon>Cannabis</taxon>
    </lineage>
</organism>
<dbReference type="EnsemblPlants" id="evm.model.ctgX38.3">
    <property type="protein sequence ID" value="cds.evm.model.ctgX38.3"/>
    <property type="gene ID" value="evm.TU.ctgX38.3"/>
</dbReference>
<keyword evidence="3" id="KW-1185">Reference proteome</keyword>
<dbReference type="Proteomes" id="UP000596661">
    <property type="component" value="Unassembled WGS sequence"/>
</dbReference>
<protein>
    <submittedName>
        <fullName evidence="2">Uncharacterized protein</fullName>
    </submittedName>
</protein>
<evidence type="ECO:0000256" key="1">
    <source>
        <dbReference type="SAM" id="SignalP"/>
    </source>
</evidence>
<proteinExistence type="predicted"/>
<accession>A0A803QSC5</accession>
<dbReference type="AlphaFoldDB" id="A0A803QSC5"/>
<feature type="chain" id="PRO_5031357840" evidence="1">
    <location>
        <begin position="25"/>
        <end position="62"/>
    </location>
</feature>
<keyword evidence="1" id="KW-0732">Signal</keyword>
<dbReference type="Gramene" id="evm.model.ctgX38.3">
    <property type="protein sequence ID" value="cds.evm.model.ctgX38.3"/>
    <property type="gene ID" value="evm.TU.ctgX38.3"/>
</dbReference>
<evidence type="ECO:0000313" key="3">
    <source>
        <dbReference type="Proteomes" id="UP000596661"/>
    </source>
</evidence>
<reference evidence="2" key="1">
    <citation type="submission" date="2021-03" db="UniProtKB">
        <authorList>
            <consortium name="EnsemblPlants"/>
        </authorList>
    </citation>
    <scope>IDENTIFICATION</scope>
</reference>
<name>A0A803QSC5_CANSA</name>
<feature type="signal peptide" evidence="1">
    <location>
        <begin position="1"/>
        <end position="24"/>
    </location>
</feature>